<keyword evidence="3" id="KW-0547">Nucleotide-binding</keyword>
<name>A0A6G1FX25_9PEZI</name>
<dbReference type="InterPro" id="IPR004524">
    <property type="entry name" value="Asp-tRNA-ligase_1"/>
</dbReference>
<feature type="domain" description="Aminoacyl-transfer RNA synthetases class-II family profile" evidence="7">
    <location>
        <begin position="247"/>
        <end position="666"/>
    </location>
</feature>
<dbReference type="Pfam" id="PF00152">
    <property type="entry name" value="tRNA-synt_2"/>
    <property type="match status" value="1"/>
</dbReference>
<dbReference type="HAMAP" id="MF_00044">
    <property type="entry name" value="Asp_tRNA_synth_type1"/>
    <property type="match status" value="1"/>
</dbReference>
<dbReference type="AlphaFoldDB" id="A0A6G1FX25"/>
<comment type="similarity">
    <text evidence="1">Belongs to the class-II aminoacyl-tRNA synthetase family. Type 1 subfamily.</text>
</comment>
<dbReference type="SUPFAM" id="SSF55681">
    <property type="entry name" value="Class II aaRS and biotin synthetases"/>
    <property type="match status" value="1"/>
</dbReference>
<dbReference type="GO" id="GO:0005739">
    <property type="term" value="C:mitochondrion"/>
    <property type="evidence" value="ECO:0007669"/>
    <property type="project" value="TreeGrafter"/>
</dbReference>
<dbReference type="RefSeq" id="XP_033532076.1">
    <property type="nucleotide sequence ID" value="XM_033679941.1"/>
</dbReference>
<dbReference type="GO" id="GO:0005524">
    <property type="term" value="F:ATP binding"/>
    <property type="evidence" value="ECO:0007669"/>
    <property type="project" value="UniProtKB-KW"/>
</dbReference>
<dbReference type="GO" id="GO:0006422">
    <property type="term" value="P:aspartyl-tRNA aminoacylation"/>
    <property type="evidence" value="ECO:0007669"/>
    <property type="project" value="TreeGrafter"/>
</dbReference>
<keyword evidence="5" id="KW-0648">Protein biosynthesis</keyword>
<dbReference type="InterPro" id="IPR045864">
    <property type="entry name" value="aa-tRNA-synth_II/BPL/LPL"/>
</dbReference>
<accession>A0A6G1FX25</accession>
<keyword evidence="2" id="KW-0436">Ligase</keyword>
<reference evidence="10" key="3">
    <citation type="submission" date="2025-04" db="UniProtKB">
        <authorList>
            <consortium name="RefSeq"/>
        </authorList>
    </citation>
    <scope>IDENTIFICATION</scope>
    <source>
        <strain evidence="10">CBS 781.70</strain>
    </source>
</reference>
<dbReference type="Gene3D" id="3.30.930.10">
    <property type="entry name" value="Bira Bifunctional Protein, Domain 2"/>
    <property type="match status" value="1"/>
</dbReference>
<gene>
    <name evidence="8 10" type="ORF">P152DRAFT_460572</name>
</gene>
<dbReference type="OrthoDB" id="439710at2759"/>
<evidence type="ECO:0000256" key="1">
    <source>
        <dbReference type="ARBA" id="ARBA00006303"/>
    </source>
</evidence>
<dbReference type="GeneID" id="54420511"/>
<dbReference type="GO" id="GO:0004815">
    <property type="term" value="F:aspartate-tRNA ligase activity"/>
    <property type="evidence" value="ECO:0007669"/>
    <property type="project" value="TreeGrafter"/>
</dbReference>
<evidence type="ECO:0000313" key="10">
    <source>
        <dbReference type="RefSeq" id="XP_033532076.1"/>
    </source>
</evidence>
<dbReference type="InterPro" id="IPR004115">
    <property type="entry name" value="GAD-like_sf"/>
</dbReference>
<dbReference type="Gene3D" id="3.30.1360.30">
    <property type="entry name" value="GAD-like domain"/>
    <property type="match status" value="1"/>
</dbReference>
<evidence type="ECO:0000313" key="9">
    <source>
        <dbReference type="Proteomes" id="UP000504638"/>
    </source>
</evidence>
<dbReference type="PANTHER" id="PTHR22594:SF5">
    <property type="entry name" value="ASPARTATE--TRNA LIGASE, MITOCHONDRIAL"/>
    <property type="match status" value="1"/>
</dbReference>
<evidence type="ECO:0000256" key="5">
    <source>
        <dbReference type="ARBA" id="ARBA00022917"/>
    </source>
</evidence>
<dbReference type="InterPro" id="IPR006195">
    <property type="entry name" value="aa-tRNA-synth_II"/>
</dbReference>
<dbReference type="Proteomes" id="UP000504638">
    <property type="component" value="Unplaced"/>
</dbReference>
<sequence length="697" mass="77391">MSPFKRAWNTATKEVPILRRTSGASAKRRFPRVPPCLSYLSWHPVEEHTCLNGKIGERGFSTARHLFDDKNAFQGSTYLRSFEFPIATCDISDLSNSLIGTDVTLHGYLGPRSDLSKKLSFAPLYSKDLSKILQVVSVANVSKDGTVDPSAPHAILRTITPQSPVTITGKLKAKKPSKSDSFDQRKFQSLELELQRIQALGQFPSDVLIAEGTRFPAEERNLQLRFDFDLQRALRFRADVTKLCRDELGSNQRFLEVETPILFKSTPEGAREFLVPTRERGLAYALPQSPQQYKQILMASGIPKYYQIAKCFRDEDLRADRQPEFTQLDLEMSFATSADVMNGIETLLTRLWKELLGMDIPGPFLRMPYDDAMARYGSDKPDMRFGMEISRCEHVIPADLVGKISPLTIPIVDAMRFQVSDNPNETRAFAAKFMDSPEAVPFLRNPDGQPGIFIYDTTKPLRGLQPLGFEAAETLEDQWDLESGDLVIMQARANAPLSGGSTAMGRLRLALHAVAVTTGMVEPPSGFQFLWVKDFPLLSKCEDGEVGQGSMTGLASTHHPFTAPKTADDVALLDTDPLLAKADHYDIVVNGVELGGGSRRIHDAKFQEYMLKDILKLSEARLGDFKHLLDVLRMGCPPHAGIALGLDRLVAVMLGRNSVRDVIAFPKTGSGEDPLVKSPSRMTAEQLKTYHLALSKS</sequence>
<evidence type="ECO:0000256" key="6">
    <source>
        <dbReference type="ARBA" id="ARBA00023146"/>
    </source>
</evidence>
<keyword evidence="9" id="KW-1185">Reference proteome</keyword>
<reference evidence="10" key="2">
    <citation type="submission" date="2020-04" db="EMBL/GenBank/DDBJ databases">
        <authorList>
            <consortium name="NCBI Genome Project"/>
        </authorList>
    </citation>
    <scope>NUCLEOTIDE SEQUENCE</scope>
    <source>
        <strain evidence="10">CBS 781.70</strain>
    </source>
</reference>
<dbReference type="NCBIfam" id="NF001750">
    <property type="entry name" value="PRK00476.1"/>
    <property type="match status" value="1"/>
</dbReference>
<organism evidence="8">
    <name type="scientific">Eremomyces bilateralis CBS 781.70</name>
    <dbReference type="NCBI Taxonomy" id="1392243"/>
    <lineage>
        <taxon>Eukaryota</taxon>
        <taxon>Fungi</taxon>
        <taxon>Dikarya</taxon>
        <taxon>Ascomycota</taxon>
        <taxon>Pezizomycotina</taxon>
        <taxon>Dothideomycetes</taxon>
        <taxon>Dothideomycetes incertae sedis</taxon>
        <taxon>Eremomycetales</taxon>
        <taxon>Eremomycetaceae</taxon>
        <taxon>Eremomyces</taxon>
    </lineage>
</organism>
<dbReference type="InterPro" id="IPR012340">
    <property type="entry name" value="NA-bd_OB-fold"/>
</dbReference>
<evidence type="ECO:0000256" key="3">
    <source>
        <dbReference type="ARBA" id="ARBA00022741"/>
    </source>
</evidence>
<dbReference type="InterPro" id="IPR002312">
    <property type="entry name" value="Asp/Asn-tRNA-synth_IIb"/>
</dbReference>
<keyword evidence="6" id="KW-0030">Aminoacyl-tRNA synthetase</keyword>
<evidence type="ECO:0000256" key="4">
    <source>
        <dbReference type="ARBA" id="ARBA00022840"/>
    </source>
</evidence>
<dbReference type="Gene3D" id="2.40.50.140">
    <property type="entry name" value="Nucleic acid-binding proteins"/>
    <property type="match status" value="1"/>
</dbReference>
<dbReference type="InterPro" id="IPR004364">
    <property type="entry name" value="Aa-tRNA-synt_II"/>
</dbReference>
<keyword evidence="4" id="KW-0067">ATP-binding</keyword>
<evidence type="ECO:0000313" key="8">
    <source>
        <dbReference type="EMBL" id="KAF1810445.1"/>
    </source>
</evidence>
<evidence type="ECO:0000256" key="2">
    <source>
        <dbReference type="ARBA" id="ARBA00022598"/>
    </source>
</evidence>
<dbReference type="PRINTS" id="PR01042">
    <property type="entry name" value="TRNASYNTHASP"/>
</dbReference>
<reference evidence="8 10" key="1">
    <citation type="submission" date="2020-01" db="EMBL/GenBank/DDBJ databases">
        <authorList>
            <consortium name="DOE Joint Genome Institute"/>
            <person name="Haridas S."/>
            <person name="Albert R."/>
            <person name="Binder M."/>
            <person name="Bloem J."/>
            <person name="Labutti K."/>
            <person name="Salamov A."/>
            <person name="Andreopoulos B."/>
            <person name="Baker S.E."/>
            <person name="Barry K."/>
            <person name="Bills G."/>
            <person name="Bluhm B.H."/>
            <person name="Cannon C."/>
            <person name="Castanera R."/>
            <person name="Culley D.E."/>
            <person name="Daum C."/>
            <person name="Ezra D."/>
            <person name="Gonzalez J.B."/>
            <person name="Henrissat B."/>
            <person name="Kuo A."/>
            <person name="Liang C."/>
            <person name="Lipzen A."/>
            <person name="Lutzoni F."/>
            <person name="Magnuson J."/>
            <person name="Mondo S."/>
            <person name="Nolan M."/>
            <person name="Ohm R."/>
            <person name="Pangilinan J."/>
            <person name="Park H.-J."/>
            <person name="Ramirez L."/>
            <person name="Alfaro M."/>
            <person name="Sun H."/>
            <person name="Tritt A."/>
            <person name="Yoshinaga Y."/>
            <person name="Zwiers L.-H."/>
            <person name="Turgeon B.G."/>
            <person name="Goodwin S.B."/>
            <person name="Spatafora J.W."/>
            <person name="Crous P.W."/>
            <person name="Grigoriev I.V."/>
        </authorList>
    </citation>
    <scope>NUCLEOTIDE SEQUENCE</scope>
    <source>
        <strain evidence="8 10">CBS 781.70</strain>
    </source>
</reference>
<dbReference type="EMBL" id="ML975166">
    <property type="protein sequence ID" value="KAF1810445.1"/>
    <property type="molecule type" value="Genomic_DNA"/>
</dbReference>
<dbReference type="PROSITE" id="PS50862">
    <property type="entry name" value="AA_TRNA_LIGASE_II"/>
    <property type="match status" value="1"/>
</dbReference>
<proteinExistence type="inferred from homology"/>
<dbReference type="PANTHER" id="PTHR22594">
    <property type="entry name" value="ASPARTYL/LYSYL-TRNA SYNTHETASE"/>
    <property type="match status" value="1"/>
</dbReference>
<dbReference type="NCBIfam" id="TIGR00459">
    <property type="entry name" value="aspS_bact"/>
    <property type="match status" value="1"/>
</dbReference>
<protein>
    <recommendedName>
        <fullName evidence="7">Aminoacyl-transfer RNA synthetases class-II family profile domain-containing protein</fullName>
    </recommendedName>
</protein>
<evidence type="ECO:0000259" key="7">
    <source>
        <dbReference type="PROSITE" id="PS50862"/>
    </source>
</evidence>